<dbReference type="GO" id="GO:0005737">
    <property type="term" value="C:cytoplasm"/>
    <property type="evidence" value="ECO:0007669"/>
    <property type="project" value="TreeGrafter"/>
</dbReference>
<organism evidence="2 3">
    <name type="scientific">Rhizophagus clarus</name>
    <dbReference type="NCBI Taxonomy" id="94130"/>
    <lineage>
        <taxon>Eukaryota</taxon>
        <taxon>Fungi</taxon>
        <taxon>Fungi incertae sedis</taxon>
        <taxon>Mucoromycota</taxon>
        <taxon>Glomeromycotina</taxon>
        <taxon>Glomeromycetes</taxon>
        <taxon>Glomerales</taxon>
        <taxon>Glomeraceae</taxon>
        <taxon>Rhizophagus</taxon>
    </lineage>
</organism>
<dbReference type="InterPro" id="IPR011705">
    <property type="entry name" value="BACK"/>
</dbReference>
<accession>A0A8H3L7H1</accession>
<sequence>MRIVKRPWESNRLRSHGAAIYSFAIQIWYTSVYAPQKLVSDLLLLLKFLININFRYRNTPNTEKINMIRNSLHIQIFLKLDNLIEIKKPSISPNVFRIILEYIYTGKMCLTNQSGEDVLGLIVASEELLFDELFTYLQEHMIKYQRRWIQQNLVLALHTVSEISNYKNLRELCIQFILEDPQVFITSKEFLSLDENILSELLKRDDLQLEEIVIWEYLIKWGIKQTFGLSNIDRTKWNKEDYEALKETLNKLIPLIRFSEISSDDFYDKVCPFEVVIPNHIYKEVLKFYMKGVLSEGVTALPPRAGVINIDSKIIKPNHAYIIANWIDRRGAKDIRKKDDLKYEFKINHRSSLCGINFGAINNLCNGQNSSQNFKIYGEYNSFNPKNDSFIFSFENENDIKNTKICRDMNAVLRFNKYNQNVHVKMLEYCNGDVEWTNENFVPIKVEIFTVNVN</sequence>
<dbReference type="Pfam" id="PF00651">
    <property type="entry name" value="BTB"/>
    <property type="match status" value="1"/>
</dbReference>
<dbReference type="PANTHER" id="PTHR46306">
    <property type="entry name" value="BTB/POZ DOMAIN-CONTAINING PROTEIN 9"/>
    <property type="match status" value="1"/>
</dbReference>
<dbReference type="OrthoDB" id="298084at2759"/>
<dbReference type="SMART" id="SM00875">
    <property type="entry name" value="BACK"/>
    <property type="match status" value="1"/>
</dbReference>
<gene>
    <name evidence="2" type="ORF">RCL2_000895900</name>
</gene>
<dbReference type="EMBL" id="BLAL01000058">
    <property type="protein sequence ID" value="GES81716.1"/>
    <property type="molecule type" value="Genomic_DNA"/>
</dbReference>
<comment type="caution">
    <text evidence="2">The sequence shown here is derived from an EMBL/GenBank/DDBJ whole genome shotgun (WGS) entry which is preliminary data.</text>
</comment>
<evidence type="ECO:0000313" key="2">
    <source>
        <dbReference type="EMBL" id="GES81716.1"/>
    </source>
</evidence>
<dbReference type="SUPFAM" id="SSF54695">
    <property type="entry name" value="POZ domain"/>
    <property type="match status" value="1"/>
</dbReference>
<reference evidence="2" key="1">
    <citation type="submission" date="2019-10" db="EMBL/GenBank/DDBJ databases">
        <title>Conservation and host-specific expression of non-tandemly repeated heterogenous ribosome RNA gene in arbuscular mycorrhizal fungi.</title>
        <authorList>
            <person name="Maeda T."/>
            <person name="Kobayashi Y."/>
            <person name="Nakagawa T."/>
            <person name="Ezawa T."/>
            <person name="Yamaguchi K."/>
            <person name="Bino T."/>
            <person name="Nishimoto Y."/>
            <person name="Shigenobu S."/>
            <person name="Kawaguchi M."/>
        </authorList>
    </citation>
    <scope>NUCLEOTIDE SEQUENCE</scope>
    <source>
        <strain evidence="2">HR1</strain>
    </source>
</reference>
<proteinExistence type="predicted"/>
<dbReference type="InterPro" id="IPR011333">
    <property type="entry name" value="SKP1/BTB/POZ_sf"/>
</dbReference>
<protein>
    <recommendedName>
        <fullName evidence="1">BACK domain-containing protein</fullName>
    </recommendedName>
</protein>
<dbReference type="PANTHER" id="PTHR46306:SF1">
    <property type="entry name" value="BTB_POZ DOMAIN-CONTAINING PROTEIN 9"/>
    <property type="match status" value="1"/>
</dbReference>
<dbReference type="Gene3D" id="3.30.710.10">
    <property type="entry name" value="Potassium Channel Kv1.1, Chain A"/>
    <property type="match status" value="1"/>
</dbReference>
<dbReference type="CDD" id="cd14733">
    <property type="entry name" value="BACK"/>
    <property type="match status" value="1"/>
</dbReference>
<dbReference type="Gene3D" id="1.25.40.420">
    <property type="match status" value="1"/>
</dbReference>
<dbReference type="Pfam" id="PF07707">
    <property type="entry name" value="BACK"/>
    <property type="match status" value="1"/>
</dbReference>
<dbReference type="InterPro" id="IPR000210">
    <property type="entry name" value="BTB/POZ_dom"/>
</dbReference>
<dbReference type="InterPro" id="IPR052407">
    <property type="entry name" value="BTB_POZ_domain_cont_9"/>
</dbReference>
<feature type="domain" description="BACK" evidence="1">
    <location>
        <begin position="154"/>
        <end position="271"/>
    </location>
</feature>
<dbReference type="Proteomes" id="UP000615446">
    <property type="component" value="Unassembled WGS sequence"/>
</dbReference>
<evidence type="ECO:0000313" key="3">
    <source>
        <dbReference type="Proteomes" id="UP000615446"/>
    </source>
</evidence>
<name>A0A8H3L7H1_9GLOM</name>
<dbReference type="AlphaFoldDB" id="A0A8H3L7H1"/>
<evidence type="ECO:0000259" key="1">
    <source>
        <dbReference type="SMART" id="SM00875"/>
    </source>
</evidence>